<feature type="region of interest" description="Disordered" evidence="3">
    <location>
        <begin position="443"/>
        <end position="471"/>
    </location>
</feature>
<dbReference type="GO" id="GO:0031054">
    <property type="term" value="P:pre-miRNA processing"/>
    <property type="evidence" value="ECO:0007669"/>
    <property type="project" value="TreeGrafter"/>
</dbReference>
<organism evidence="4 5">
    <name type="scientific">Phakopsora pachyrhizi</name>
    <name type="common">Asian soybean rust disease fungus</name>
    <dbReference type="NCBI Taxonomy" id="170000"/>
    <lineage>
        <taxon>Eukaryota</taxon>
        <taxon>Fungi</taxon>
        <taxon>Dikarya</taxon>
        <taxon>Basidiomycota</taxon>
        <taxon>Pucciniomycotina</taxon>
        <taxon>Pucciniomycetes</taxon>
        <taxon>Pucciniales</taxon>
        <taxon>Phakopsoraceae</taxon>
        <taxon>Phakopsora</taxon>
    </lineage>
</organism>
<keyword evidence="2" id="KW-0963">Cytoplasm</keyword>
<feature type="region of interest" description="Disordered" evidence="3">
    <location>
        <begin position="876"/>
        <end position="895"/>
    </location>
</feature>
<dbReference type="AlphaFoldDB" id="A0AAV0BG14"/>
<feature type="region of interest" description="Disordered" evidence="3">
    <location>
        <begin position="158"/>
        <end position="199"/>
    </location>
</feature>
<dbReference type="EMBL" id="CALTRL010005711">
    <property type="protein sequence ID" value="CAH7685159.1"/>
    <property type="molecule type" value="Genomic_DNA"/>
</dbReference>
<evidence type="ECO:0000256" key="2">
    <source>
        <dbReference type="ARBA" id="ARBA00022490"/>
    </source>
</evidence>
<accession>A0AAV0BG14</accession>
<feature type="compositionally biased region" description="Polar residues" evidence="3">
    <location>
        <begin position="882"/>
        <end position="892"/>
    </location>
</feature>
<keyword evidence="5" id="KW-1185">Reference proteome</keyword>
<protein>
    <submittedName>
        <fullName evidence="4">Uncharacterized protein</fullName>
    </submittedName>
</protein>
<gene>
    <name evidence="4" type="ORF">PPACK8108_LOCUS19640</name>
</gene>
<feature type="compositionally biased region" description="Polar residues" evidence="3">
    <location>
        <begin position="957"/>
        <end position="968"/>
    </location>
</feature>
<feature type="compositionally biased region" description="Polar residues" evidence="3">
    <location>
        <begin position="35"/>
        <end position="53"/>
    </location>
</feature>
<name>A0AAV0BG14_PHAPC</name>
<dbReference type="InterPro" id="IPR051373">
    <property type="entry name" value="Lin-28_RNA-binding"/>
</dbReference>
<evidence type="ECO:0000313" key="5">
    <source>
        <dbReference type="Proteomes" id="UP001153365"/>
    </source>
</evidence>
<dbReference type="PANTHER" id="PTHR46109:SF1">
    <property type="entry name" value="PROTEIN LIN-28 HOMOLOG"/>
    <property type="match status" value="1"/>
</dbReference>
<dbReference type="GO" id="GO:0005737">
    <property type="term" value="C:cytoplasm"/>
    <property type="evidence" value="ECO:0007669"/>
    <property type="project" value="UniProtKB-SubCell"/>
</dbReference>
<evidence type="ECO:0000313" key="4">
    <source>
        <dbReference type="EMBL" id="CAH7685159.1"/>
    </source>
</evidence>
<feature type="region of interest" description="Disordered" evidence="3">
    <location>
        <begin position="806"/>
        <end position="852"/>
    </location>
</feature>
<dbReference type="PANTHER" id="PTHR46109">
    <property type="entry name" value="PROTEIN LIN-28"/>
    <property type="match status" value="1"/>
</dbReference>
<evidence type="ECO:0000256" key="1">
    <source>
        <dbReference type="ARBA" id="ARBA00004496"/>
    </source>
</evidence>
<proteinExistence type="predicted"/>
<feature type="region of interest" description="Disordered" evidence="3">
    <location>
        <begin position="953"/>
        <end position="978"/>
    </location>
</feature>
<dbReference type="GO" id="GO:0005634">
    <property type="term" value="C:nucleus"/>
    <property type="evidence" value="ECO:0007669"/>
    <property type="project" value="TreeGrafter"/>
</dbReference>
<reference evidence="4" key="1">
    <citation type="submission" date="2022-06" db="EMBL/GenBank/DDBJ databases">
        <authorList>
            <consortium name="SYNGENTA / RWTH Aachen University"/>
        </authorList>
    </citation>
    <scope>NUCLEOTIDE SEQUENCE</scope>
</reference>
<dbReference type="GO" id="GO:0003729">
    <property type="term" value="F:mRNA binding"/>
    <property type="evidence" value="ECO:0007669"/>
    <property type="project" value="TreeGrafter"/>
</dbReference>
<dbReference type="InterPro" id="IPR012340">
    <property type="entry name" value="NA-bd_OB-fold"/>
</dbReference>
<sequence length="1030" mass="111741">MSLNLSSATVDDQALTPTPGSPRPYLSSDNHDRLNSIQLSSDASGEFSTTHSPRSFLGPPGEALSELRNALNPPWHHGLTGTPPSLMGVNRTDQACQWVDDALRIAERSVAVEVGTNVDLATLSLAVVPSPTARTSKGVPPQASPIKINPLMMRSSGNISNSHSGRSSEISGKMGKKQSPFDKQSDGVNSHYDPNSVHPMEIQPIIDTLVSKAHDSRSGDGSSEEEEAWPMPATPFLNDDLWNKSTHRSRFIKESQPPHENILHQDLPEANHVKPTTTQFRKNGGGGRAIGLLGPHRAKEGERRVGRCKMYNCDKGVGFLIDDRLDEVPYDELEEYSLSLTSPAVKIHWTDLYSDQEFKSLAKGELVEYTLNITSNGFSASYVTGPGGRPVMGAEQTIVQASRQTSYKLFKAGVLPVKTYRSKWENVAAGMAGNTELPLSSTTPYVRPGAAHSKSQTFSERQPSSMAFGDAGHNHNKNVKVEFQLVCPNFFTFESTWKARLLPSAGVANASMKCGHFAKQKRVTDALNPTAQLSTPSWSSIRSSLNVIPTPSSLHSYGTSSQTPLLGFSHASLTPKSVESIEPLILSGYPSQNATTLSTMRSPSVQITSPGDLSKALFPNRLINNANSCINPRDIQNFFAERQLLLQHQAALVSLYQNVNSNPAGLDIQNNIIHSKNLSAKYHIVNPAQSQQYYTGLYERANSNVEPQSSILGLLPPIVLPNGKVAIDSEPSFAPLHKGQSHGVWRSAVTVQKVDNSASLRPSAQAFMPAGGEMTCNQAFSSNRVRDEKASNPEEVGKILEGPVYQAPGRRSVSDPASNGTGCYKKPGTLINLPGRHNKLDNSSNRSSGKLGAKLASAKRVTFAEQTTAPRRIVSYGETPSPAVTNYSSPSEGDTHDEVEVYSESAEESIHSKAAGNNRRIRVEHASIDEVRRNGDVKSVEIAMERLREAAAPRRLSNVTSSVTQTSRTPPPPSNDPQVNVLKKNFITHEDILDSTTVTSTKSFSDVPPDRFNLSSVIKETSSMLAQLQV</sequence>
<feature type="region of interest" description="Disordered" evidence="3">
    <location>
        <begin position="212"/>
        <end position="240"/>
    </location>
</feature>
<feature type="compositionally biased region" description="Polar residues" evidence="3">
    <location>
        <begin position="1"/>
        <end position="18"/>
    </location>
</feature>
<comment type="caution">
    <text evidence="4">The sequence shown here is derived from an EMBL/GenBank/DDBJ whole genome shotgun (WGS) entry which is preliminary data.</text>
</comment>
<feature type="compositionally biased region" description="Polar residues" evidence="3">
    <location>
        <begin position="453"/>
        <end position="465"/>
    </location>
</feature>
<feature type="region of interest" description="Disordered" evidence="3">
    <location>
        <begin position="1"/>
        <end position="63"/>
    </location>
</feature>
<dbReference type="Gene3D" id="2.40.50.140">
    <property type="entry name" value="Nucleic acid-binding proteins"/>
    <property type="match status" value="1"/>
</dbReference>
<dbReference type="Proteomes" id="UP001153365">
    <property type="component" value="Unassembled WGS sequence"/>
</dbReference>
<feature type="compositionally biased region" description="Polar residues" evidence="3">
    <location>
        <begin position="158"/>
        <end position="170"/>
    </location>
</feature>
<evidence type="ECO:0000256" key="3">
    <source>
        <dbReference type="SAM" id="MobiDB-lite"/>
    </source>
</evidence>
<comment type="subcellular location">
    <subcellularLocation>
        <location evidence="1">Cytoplasm</location>
    </subcellularLocation>
</comment>